<feature type="transmembrane region" description="Helical" evidence="1">
    <location>
        <begin position="76"/>
        <end position="98"/>
    </location>
</feature>
<keyword evidence="1" id="KW-0472">Membrane</keyword>
<dbReference type="EMBL" id="MN988517">
    <property type="protein sequence ID" value="QIG70547.1"/>
    <property type="molecule type" value="Genomic_DNA"/>
</dbReference>
<name>A0A7S5R3M3_9CAUD</name>
<keyword evidence="1" id="KW-1133">Transmembrane helix</keyword>
<evidence type="ECO:0008006" key="4">
    <source>
        <dbReference type="Google" id="ProtNLM"/>
    </source>
</evidence>
<protein>
    <recommendedName>
        <fullName evidence="4">Transmembrane protein</fullName>
    </recommendedName>
</protein>
<keyword evidence="3" id="KW-1185">Reference proteome</keyword>
<keyword evidence="1" id="KW-0812">Transmembrane</keyword>
<sequence>MEVTRKRVVVELSAEEMDHFRDWQRLSNDEKEAITKLAKALGSEDRRKSFYSLLEAQSTINQMVVTANHIAWITKLFFKAGAVAGVIVGVFTAIKLLMVK</sequence>
<evidence type="ECO:0000313" key="3">
    <source>
        <dbReference type="Proteomes" id="UP000617684"/>
    </source>
</evidence>
<organism evidence="2 3">
    <name type="scientific">Rhizobium phage RHph_N38</name>
    <dbReference type="NCBI Taxonomy" id="2509750"/>
    <lineage>
        <taxon>Viruses</taxon>
        <taxon>Duplodnaviria</taxon>
        <taxon>Heunggongvirae</taxon>
        <taxon>Uroviricota</taxon>
        <taxon>Caudoviricetes</taxon>
        <taxon>Schitoviridae</taxon>
        <taxon>Demetervirinae</taxon>
        <taxon>Cyamitesvirus</taxon>
        <taxon>Cyamitesvirus N38</taxon>
    </lineage>
</organism>
<dbReference type="Proteomes" id="UP000617684">
    <property type="component" value="Segment"/>
</dbReference>
<proteinExistence type="predicted"/>
<evidence type="ECO:0000313" key="2">
    <source>
        <dbReference type="EMBL" id="QIG70547.1"/>
    </source>
</evidence>
<accession>A0A7S5R3M3</accession>
<reference evidence="2" key="1">
    <citation type="submission" date="2020-01" db="EMBL/GenBank/DDBJ databases">
        <title>Patterns of diversity and host range of bacteriophage communities associated with bean-nodulatin bacteria.</title>
        <authorList>
            <person name="Vann Cauwenberghe J."/>
            <person name="Santamaria R.I."/>
            <person name="Bustos P."/>
            <person name="Juarez S."/>
            <person name="Gonzalez V."/>
        </authorList>
    </citation>
    <scope>NUCLEOTIDE SEQUENCE</scope>
</reference>
<evidence type="ECO:0000256" key="1">
    <source>
        <dbReference type="SAM" id="Phobius"/>
    </source>
</evidence>
<gene>
    <name evidence="2" type="ORF">EVB89_084</name>
</gene>